<protein>
    <submittedName>
        <fullName evidence="1">Uncharacterized protein</fullName>
    </submittedName>
</protein>
<reference evidence="1" key="1">
    <citation type="journal article" date="2015" name="Nature">
        <title>Complex archaea that bridge the gap between prokaryotes and eukaryotes.</title>
        <authorList>
            <person name="Spang A."/>
            <person name="Saw J.H."/>
            <person name="Jorgensen S.L."/>
            <person name="Zaremba-Niedzwiedzka K."/>
            <person name="Martijn J."/>
            <person name="Lind A.E."/>
            <person name="van Eijk R."/>
            <person name="Schleper C."/>
            <person name="Guy L."/>
            <person name="Ettema T.J."/>
        </authorList>
    </citation>
    <scope>NUCLEOTIDE SEQUENCE</scope>
</reference>
<dbReference type="EMBL" id="LAZR01005628">
    <property type="protein sequence ID" value="KKM98369.1"/>
    <property type="molecule type" value="Genomic_DNA"/>
</dbReference>
<proteinExistence type="predicted"/>
<evidence type="ECO:0000313" key="1">
    <source>
        <dbReference type="EMBL" id="KKM98369.1"/>
    </source>
</evidence>
<sequence>MFYYWAVEAVGDDAANAGETHHLGVFIARSENEAAHVALFQMPFDEGGEWRIVGRRVETPVAYQLDA</sequence>
<organism evidence="1">
    <name type="scientific">marine sediment metagenome</name>
    <dbReference type="NCBI Taxonomy" id="412755"/>
    <lineage>
        <taxon>unclassified sequences</taxon>
        <taxon>metagenomes</taxon>
        <taxon>ecological metagenomes</taxon>
    </lineage>
</organism>
<name>A0A0F9LTB1_9ZZZZ</name>
<comment type="caution">
    <text evidence="1">The sequence shown here is derived from an EMBL/GenBank/DDBJ whole genome shotgun (WGS) entry which is preliminary data.</text>
</comment>
<dbReference type="AlphaFoldDB" id="A0A0F9LTB1"/>
<gene>
    <name evidence="1" type="ORF">LCGC14_1158620</name>
</gene>
<accession>A0A0F9LTB1</accession>